<evidence type="ECO:0000313" key="3">
    <source>
        <dbReference type="EMBL" id="PXF43124.1"/>
    </source>
</evidence>
<comment type="caution">
    <text evidence="3">The sequence shown here is derived from an EMBL/GenBank/DDBJ whole genome shotgun (WGS) entry which is preliminary data.</text>
</comment>
<dbReference type="OrthoDB" id="10416431at2759"/>
<keyword evidence="2" id="KW-0812">Transmembrane</keyword>
<keyword evidence="4" id="KW-1185">Reference proteome</keyword>
<keyword evidence="2" id="KW-1133">Transmembrane helix</keyword>
<organism evidence="3 4">
    <name type="scientific">Gracilariopsis chorda</name>
    <dbReference type="NCBI Taxonomy" id="448386"/>
    <lineage>
        <taxon>Eukaryota</taxon>
        <taxon>Rhodophyta</taxon>
        <taxon>Florideophyceae</taxon>
        <taxon>Rhodymeniophycidae</taxon>
        <taxon>Gracilariales</taxon>
        <taxon>Gracilariaceae</taxon>
        <taxon>Gracilariopsis</taxon>
    </lineage>
</organism>
<reference evidence="3 4" key="1">
    <citation type="journal article" date="2018" name="Mol. Biol. Evol.">
        <title>Analysis of the draft genome of the red seaweed Gracilariopsis chorda provides insights into genome size evolution in Rhodophyta.</title>
        <authorList>
            <person name="Lee J."/>
            <person name="Yang E.C."/>
            <person name="Graf L."/>
            <person name="Yang J.H."/>
            <person name="Qiu H."/>
            <person name="Zel Zion U."/>
            <person name="Chan C.X."/>
            <person name="Stephens T.G."/>
            <person name="Weber A.P.M."/>
            <person name="Boo G.H."/>
            <person name="Boo S.M."/>
            <person name="Kim K.M."/>
            <person name="Shin Y."/>
            <person name="Jung M."/>
            <person name="Lee S.J."/>
            <person name="Yim H.S."/>
            <person name="Lee J.H."/>
            <person name="Bhattacharya D."/>
            <person name="Yoon H.S."/>
        </authorList>
    </citation>
    <scope>NUCLEOTIDE SEQUENCE [LARGE SCALE GENOMIC DNA]</scope>
    <source>
        <strain evidence="3 4">SKKU-2015</strain>
        <tissue evidence="3">Whole body</tissue>
    </source>
</reference>
<sequence>MNKVLKAVDGFVENSDRALDMIESVEKSILKEQTNRLVSRRRSSDPLVAVCNADDQVWKNAAVDQVELRFEVAPTTLCLTDLVPEGKRESDLHDVVRKFNRHIYDHAEEIAREANTNFTHADAILDFPHVTTTEKCRVNVLGAYRLDKVWYLNVGITNEKKEKHLGEFKRHYLVEILSRGGGYGLMKVAERDANHRTRNDTTTIMVSHRGTAEPAVYKAVFLDDNIAVQRAVGKAISYTQQSTEALSPSSLTILLFPLCLNLVPIAMLADVSTAKMLLYALLSDVLTVLPLAIKGIELISIGSSRYVGSVVRMTTNMNGTRAKAAAAEVYVSQCEVKRNLVAIGATFVTIALAFLVGGVLAEFAARRYKERRRKRLYREMMNCGSSCRTSSQGRSSDMSRSSGSRDGEASRYLSVEVESYEQYEKEYHGL</sequence>
<gene>
    <name evidence="3" type="ORF">BWQ96_07158</name>
</gene>
<feature type="region of interest" description="Disordered" evidence="1">
    <location>
        <begin position="384"/>
        <end position="410"/>
    </location>
</feature>
<feature type="transmembrane region" description="Helical" evidence="2">
    <location>
        <begin position="340"/>
        <end position="365"/>
    </location>
</feature>
<evidence type="ECO:0000256" key="1">
    <source>
        <dbReference type="SAM" id="MobiDB-lite"/>
    </source>
</evidence>
<dbReference type="EMBL" id="NBIV01000137">
    <property type="protein sequence ID" value="PXF43124.1"/>
    <property type="molecule type" value="Genomic_DNA"/>
</dbReference>
<feature type="compositionally biased region" description="Low complexity" evidence="1">
    <location>
        <begin position="384"/>
        <end position="402"/>
    </location>
</feature>
<name>A0A2V3IM12_9FLOR</name>
<proteinExistence type="predicted"/>
<dbReference type="Proteomes" id="UP000247409">
    <property type="component" value="Unassembled WGS sequence"/>
</dbReference>
<dbReference type="AlphaFoldDB" id="A0A2V3IM12"/>
<protein>
    <submittedName>
        <fullName evidence="3">Uncharacterized protein</fullName>
    </submittedName>
</protein>
<evidence type="ECO:0000256" key="2">
    <source>
        <dbReference type="SAM" id="Phobius"/>
    </source>
</evidence>
<evidence type="ECO:0000313" key="4">
    <source>
        <dbReference type="Proteomes" id="UP000247409"/>
    </source>
</evidence>
<keyword evidence="2" id="KW-0472">Membrane</keyword>
<dbReference type="STRING" id="448386.A0A2V3IM12"/>
<accession>A0A2V3IM12</accession>